<dbReference type="AlphaFoldDB" id="A0A5N4B2Z4"/>
<evidence type="ECO:0000256" key="3">
    <source>
        <dbReference type="SAM" id="Phobius"/>
    </source>
</evidence>
<proteinExistence type="inferred from homology"/>
<dbReference type="InterPro" id="IPR043957">
    <property type="entry name" value="Vanin_C"/>
</dbReference>
<feature type="domain" description="CN hydrolase" evidence="5">
    <location>
        <begin position="23"/>
        <end position="294"/>
    </location>
</feature>
<gene>
    <name evidence="6" type="ORF">PPYR_00906</name>
</gene>
<dbReference type="Pfam" id="PF19018">
    <property type="entry name" value="Vanin_C"/>
    <property type="match status" value="1"/>
</dbReference>
<keyword evidence="3" id="KW-1133">Transmembrane helix</keyword>
<dbReference type="InterPro" id="IPR003010">
    <property type="entry name" value="C-N_Hydrolase"/>
</dbReference>
<evidence type="ECO:0000259" key="5">
    <source>
        <dbReference type="PROSITE" id="PS50263"/>
    </source>
</evidence>
<dbReference type="SUPFAM" id="SSF56317">
    <property type="entry name" value="Carbon-nitrogen hydrolase"/>
    <property type="match status" value="1"/>
</dbReference>
<protein>
    <recommendedName>
        <fullName evidence="5">CN hydrolase domain-containing protein</fullName>
    </recommendedName>
</protein>
<dbReference type="InterPro" id="IPR036526">
    <property type="entry name" value="C-N_Hydrolase_sf"/>
</dbReference>
<dbReference type="PROSITE" id="PS50263">
    <property type="entry name" value="CN_HYDROLASE"/>
    <property type="match status" value="1"/>
</dbReference>
<keyword evidence="3" id="KW-0812">Transmembrane</keyword>
<evidence type="ECO:0000313" key="7">
    <source>
        <dbReference type="Proteomes" id="UP000327044"/>
    </source>
</evidence>
<sequence>MAGFSCFVFIVFISRCYSLRSSYTAAVVNYLHIYADYPKELFKENVEQYVNLMRNASREYADIIVFPEYGLVDLYTIYSAVDKNITELEKYSSYIPEPSEKVVPCEDSKYQKYEQQLVEISCAARIHAIYTVINLPEKAINKDTGEMEFYNTNAILDKSGTVIAKFRKINLSEEPFFEPGTEIVTFTTDFNVTFGIFTCFDLLFQYPALDILSGTNVTDIIFPTAWYSKTPFIQGLSIQHGYAKSKGVNMLVSALQEPDNSDGGSAIYLSDGSIAEAFITNKRESRVLIHDVPIVKTRAPSTCETFNKTIKKSSQKEEFRDIDNFPLKRDTTTGYIYESLGKRGKTLTRVCTDNEDFCCIFNITVDNSSVPKPDYGHRITIYKGLTSYGSKILGGIRVCALVACLNETEESCGFRTNTSHKSAKFKSIEIQAVVDITNDTHNQPSTLKADLTPVSDYVYCETMISESKMKIKMAITSPQDSLVTFGIYGRMYGLDALQEDIAAATALPVEKGVLNVGIIIAIVCVSTLLLVVTAVILWKFCTKFD</sequence>
<evidence type="ECO:0000256" key="1">
    <source>
        <dbReference type="ARBA" id="ARBA00008225"/>
    </source>
</evidence>
<dbReference type="GO" id="GO:0016787">
    <property type="term" value="F:hydrolase activity"/>
    <property type="evidence" value="ECO:0007669"/>
    <property type="project" value="UniProtKB-KW"/>
</dbReference>
<dbReference type="Pfam" id="PF00795">
    <property type="entry name" value="CN_hydrolase"/>
    <property type="match status" value="1"/>
</dbReference>
<accession>A0A5N4B2Z4</accession>
<keyword evidence="3" id="KW-0472">Membrane</keyword>
<dbReference type="Proteomes" id="UP000327044">
    <property type="component" value="Unassembled WGS sequence"/>
</dbReference>
<evidence type="ECO:0000313" key="6">
    <source>
        <dbReference type="EMBL" id="KAB0803936.1"/>
    </source>
</evidence>
<comment type="similarity">
    <text evidence="1">Belongs to the carbon-nitrogen hydrolase superfamily. BTD/VNN family.</text>
</comment>
<dbReference type="EMBL" id="VVIM01000001">
    <property type="protein sequence ID" value="KAB0803936.1"/>
    <property type="molecule type" value="Genomic_DNA"/>
</dbReference>
<dbReference type="PANTHER" id="PTHR10609">
    <property type="entry name" value="BIOTINIDASE-RELATED"/>
    <property type="match status" value="1"/>
</dbReference>
<feature type="signal peptide" evidence="4">
    <location>
        <begin position="1"/>
        <end position="18"/>
    </location>
</feature>
<feature type="transmembrane region" description="Helical" evidence="3">
    <location>
        <begin position="516"/>
        <end position="538"/>
    </location>
</feature>
<evidence type="ECO:0000256" key="4">
    <source>
        <dbReference type="SAM" id="SignalP"/>
    </source>
</evidence>
<dbReference type="PANTHER" id="PTHR10609:SF14">
    <property type="entry name" value="BIOTINIDASE"/>
    <property type="match status" value="1"/>
</dbReference>
<organism evidence="6 7">
    <name type="scientific">Photinus pyralis</name>
    <name type="common">Common eastern firefly</name>
    <name type="synonym">Lampyris pyralis</name>
    <dbReference type="NCBI Taxonomy" id="7054"/>
    <lineage>
        <taxon>Eukaryota</taxon>
        <taxon>Metazoa</taxon>
        <taxon>Ecdysozoa</taxon>
        <taxon>Arthropoda</taxon>
        <taxon>Hexapoda</taxon>
        <taxon>Insecta</taxon>
        <taxon>Pterygota</taxon>
        <taxon>Neoptera</taxon>
        <taxon>Endopterygota</taxon>
        <taxon>Coleoptera</taxon>
        <taxon>Polyphaga</taxon>
        <taxon>Elateriformia</taxon>
        <taxon>Elateroidea</taxon>
        <taxon>Lampyridae</taxon>
        <taxon>Lampyrinae</taxon>
        <taxon>Photinus</taxon>
    </lineage>
</organism>
<evidence type="ECO:0000256" key="2">
    <source>
        <dbReference type="ARBA" id="ARBA00022801"/>
    </source>
</evidence>
<dbReference type="InParanoid" id="A0A5N4B2Z4"/>
<keyword evidence="4" id="KW-0732">Signal</keyword>
<feature type="chain" id="PRO_5024342756" description="CN hydrolase domain-containing protein" evidence="4">
    <location>
        <begin position="19"/>
        <end position="545"/>
    </location>
</feature>
<dbReference type="Gene3D" id="3.60.110.10">
    <property type="entry name" value="Carbon-nitrogen hydrolase"/>
    <property type="match status" value="1"/>
</dbReference>
<name>A0A5N4B2Z4_PHOPY</name>
<dbReference type="InterPro" id="IPR040154">
    <property type="entry name" value="Biotinidase/VNN"/>
</dbReference>
<reference evidence="6 7" key="1">
    <citation type="journal article" date="2018" name="Elife">
        <title>Firefly genomes illuminate parallel origins of bioluminescence in beetles.</title>
        <authorList>
            <person name="Fallon T.R."/>
            <person name="Lower S.E."/>
            <person name="Chang C.H."/>
            <person name="Bessho-Uehara M."/>
            <person name="Martin G.J."/>
            <person name="Bewick A.J."/>
            <person name="Behringer M."/>
            <person name="Debat H.J."/>
            <person name="Wong I."/>
            <person name="Day J.C."/>
            <person name="Suvorov A."/>
            <person name="Silva C.J."/>
            <person name="Stanger-Hall K.F."/>
            <person name="Hall D.W."/>
            <person name="Schmitz R.J."/>
            <person name="Nelson D.R."/>
            <person name="Lewis S.M."/>
            <person name="Shigenobu S."/>
            <person name="Bybee S.M."/>
            <person name="Larracuente A.M."/>
            <person name="Oba Y."/>
            <person name="Weng J.K."/>
        </authorList>
    </citation>
    <scope>NUCLEOTIDE SEQUENCE [LARGE SCALE GENOMIC DNA]</scope>
    <source>
        <strain evidence="6">1611_PpyrPB1</strain>
        <tissue evidence="6">Whole body</tissue>
    </source>
</reference>
<dbReference type="OrthoDB" id="10250282at2759"/>
<comment type="caution">
    <text evidence="6">The sequence shown here is derived from an EMBL/GenBank/DDBJ whole genome shotgun (WGS) entry which is preliminary data.</text>
</comment>
<keyword evidence="7" id="KW-1185">Reference proteome</keyword>
<keyword evidence="2" id="KW-0378">Hydrolase</keyword>